<dbReference type="InterPro" id="IPR036397">
    <property type="entry name" value="RNaseH_sf"/>
</dbReference>
<dbReference type="AlphaFoldDB" id="A0AAV3PSK8"/>
<dbReference type="InterPro" id="IPR012337">
    <property type="entry name" value="RNaseH-like_sf"/>
</dbReference>
<comment type="caution">
    <text evidence="2">The sequence shown here is derived from an EMBL/GenBank/DDBJ whole genome shotgun (WGS) entry which is preliminary data.</text>
</comment>
<dbReference type="InterPro" id="IPR001584">
    <property type="entry name" value="Integrase_cat-core"/>
</dbReference>
<sequence length="275" mass="31493">MHFDGAAYQEGVGAGVVFNTPQQDLLPYSFSLSHKCSNNVAEYQTHKLRLETAADLNIPQLEIYGDSQLVIRKLTEEYEVRKPELIPYHGFGLFTNSPTKRNTAYDRLSAARKPHRWRSQRDRHPTKSSPIHYFNDTLFRRSFGEVLLRCLSSTEAAQAMNEAHSVVSEPLYPTKASWPFDAWGLDMVGPMLESAEGHVYILAATDYFSKWAEAVPLLSGKKEEVVDFIPSNLIYRYGVPRCIIINNEKSFNNKLIAYLCAKFKFKTYHLSMYYS</sequence>
<dbReference type="EMBL" id="BAABME010002151">
    <property type="protein sequence ID" value="GAA0153305.1"/>
    <property type="molecule type" value="Genomic_DNA"/>
</dbReference>
<name>A0AAV3PSK8_LITER</name>
<keyword evidence="3" id="KW-1185">Reference proteome</keyword>
<evidence type="ECO:0000313" key="3">
    <source>
        <dbReference type="Proteomes" id="UP001454036"/>
    </source>
</evidence>
<dbReference type="Pfam" id="PF13456">
    <property type="entry name" value="RVT_3"/>
    <property type="match status" value="1"/>
</dbReference>
<dbReference type="PROSITE" id="PS50994">
    <property type="entry name" value="INTEGRASE"/>
    <property type="match status" value="1"/>
</dbReference>
<proteinExistence type="predicted"/>
<evidence type="ECO:0000259" key="1">
    <source>
        <dbReference type="PROSITE" id="PS50994"/>
    </source>
</evidence>
<dbReference type="Gene3D" id="3.30.420.10">
    <property type="entry name" value="Ribonuclease H-like superfamily/Ribonuclease H"/>
    <property type="match status" value="2"/>
</dbReference>
<dbReference type="PANTHER" id="PTHR48475">
    <property type="entry name" value="RIBONUCLEASE H"/>
    <property type="match status" value="1"/>
</dbReference>
<accession>A0AAV3PSK8</accession>
<dbReference type="GO" id="GO:0015074">
    <property type="term" value="P:DNA integration"/>
    <property type="evidence" value="ECO:0007669"/>
    <property type="project" value="InterPro"/>
</dbReference>
<dbReference type="Proteomes" id="UP001454036">
    <property type="component" value="Unassembled WGS sequence"/>
</dbReference>
<dbReference type="GO" id="GO:0003676">
    <property type="term" value="F:nucleic acid binding"/>
    <property type="evidence" value="ECO:0007669"/>
    <property type="project" value="InterPro"/>
</dbReference>
<protein>
    <recommendedName>
        <fullName evidence="1">Integrase catalytic domain-containing protein</fullName>
    </recommendedName>
</protein>
<dbReference type="SUPFAM" id="SSF53098">
    <property type="entry name" value="Ribonuclease H-like"/>
    <property type="match status" value="2"/>
</dbReference>
<organism evidence="2 3">
    <name type="scientific">Lithospermum erythrorhizon</name>
    <name type="common">Purple gromwell</name>
    <name type="synonym">Lithospermum officinale var. erythrorhizon</name>
    <dbReference type="NCBI Taxonomy" id="34254"/>
    <lineage>
        <taxon>Eukaryota</taxon>
        <taxon>Viridiplantae</taxon>
        <taxon>Streptophyta</taxon>
        <taxon>Embryophyta</taxon>
        <taxon>Tracheophyta</taxon>
        <taxon>Spermatophyta</taxon>
        <taxon>Magnoliopsida</taxon>
        <taxon>eudicotyledons</taxon>
        <taxon>Gunneridae</taxon>
        <taxon>Pentapetalae</taxon>
        <taxon>asterids</taxon>
        <taxon>lamiids</taxon>
        <taxon>Boraginales</taxon>
        <taxon>Boraginaceae</taxon>
        <taxon>Boraginoideae</taxon>
        <taxon>Lithospermeae</taxon>
        <taxon>Lithospermum</taxon>
    </lineage>
</organism>
<reference evidence="2 3" key="1">
    <citation type="submission" date="2024-01" db="EMBL/GenBank/DDBJ databases">
        <title>The complete chloroplast genome sequence of Lithospermum erythrorhizon: insights into the phylogenetic relationship among Boraginaceae species and the maternal lineages of purple gromwells.</title>
        <authorList>
            <person name="Okada T."/>
            <person name="Watanabe K."/>
        </authorList>
    </citation>
    <scope>NUCLEOTIDE SEQUENCE [LARGE SCALE GENOMIC DNA]</scope>
</reference>
<evidence type="ECO:0000313" key="2">
    <source>
        <dbReference type="EMBL" id="GAA0153305.1"/>
    </source>
</evidence>
<feature type="domain" description="Integrase catalytic" evidence="1">
    <location>
        <begin position="175"/>
        <end position="275"/>
    </location>
</feature>
<dbReference type="GO" id="GO:0004523">
    <property type="term" value="F:RNA-DNA hybrid ribonuclease activity"/>
    <property type="evidence" value="ECO:0007669"/>
    <property type="project" value="InterPro"/>
</dbReference>
<gene>
    <name evidence="2" type="ORF">LIER_11575</name>
</gene>
<dbReference type="CDD" id="cd09279">
    <property type="entry name" value="RNase_HI_like"/>
    <property type="match status" value="1"/>
</dbReference>
<dbReference type="PANTHER" id="PTHR48475:SF1">
    <property type="entry name" value="RNASE H TYPE-1 DOMAIN-CONTAINING PROTEIN"/>
    <property type="match status" value="1"/>
</dbReference>
<dbReference type="InterPro" id="IPR002156">
    <property type="entry name" value="RNaseH_domain"/>
</dbReference>